<dbReference type="PANTHER" id="PTHR35005">
    <property type="entry name" value="3-DEHYDRO-SCYLLO-INOSOSE HYDROLASE"/>
    <property type="match status" value="1"/>
</dbReference>
<keyword evidence="4" id="KW-0862">Zinc</keyword>
<dbReference type="GO" id="GO:0016811">
    <property type="term" value="F:hydrolase activity, acting on carbon-nitrogen (but not peptide) bonds, in linear amides"/>
    <property type="evidence" value="ECO:0007669"/>
    <property type="project" value="TreeGrafter"/>
</dbReference>
<dbReference type="Gene3D" id="3.40.50.10310">
    <property type="entry name" value="Creatininase"/>
    <property type="match status" value="1"/>
</dbReference>
<dbReference type="Pfam" id="PF02633">
    <property type="entry name" value="Creatininase"/>
    <property type="match status" value="1"/>
</dbReference>
<dbReference type="InterPro" id="IPR003785">
    <property type="entry name" value="Creatininase/forma_Hydrolase"/>
</dbReference>
<evidence type="ECO:0000256" key="1">
    <source>
        <dbReference type="ARBA" id="ARBA00001947"/>
    </source>
</evidence>
<evidence type="ECO:0000256" key="2">
    <source>
        <dbReference type="ARBA" id="ARBA00022723"/>
    </source>
</evidence>
<evidence type="ECO:0000313" key="5">
    <source>
        <dbReference type="EMBL" id="KON32614.1"/>
    </source>
</evidence>
<proteinExistence type="predicted"/>
<name>A0A0M0BVY7_9ARCH</name>
<dbReference type="GO" id="GO:0009231">
    <property type="term" value="P:riboflavin biosynthetic process"/>
    <property type="evidence" value="ECO:0007669"/>
    <property type="project" value="TreeGrafter"/>
</dbReference>
<gene>
    <name evidence="5" type="ORF">AC477_02715</name>
</gene>
<protein>
    <recommendedName>
        <fullName evidence="7">Creatinine amidohydrolase</fullName>
    </recommendedName>
</protein>
<accession>A0A0M0BVY7</accession>
<evidence type="ECO:0008006" key="7">
    <source>
        <dbReference type="Google" id="ProtNLM"/>
    </source>
</evidence>
<evidence type="ECO:0000256" key="4">
    <source>
        <dbReference type="ARBA" id="ARBA00022833"/>
    </source>
</evidence>
<keyword evidence="3" id="KW-0378">Hydrolase</keyword>
<comment type="cofactor">
    <cofactor evidence="1">
        <name>Zn(2+)</name>
        <dbReference type="ChEBI" id="CHEBI:29105"/>
    </cofactor>
</comment>
<dbReference type="GO" id="GO:0046872">
    <property type="term" value="F:metal ion binding"/>
    <property type="evidence" value="ECO:0007669"/>
    <property type="project" value="UniProtKB-KW"/>
</dbReference>
<dbReference type="InterPro" id="IPR024087">
    <property type="entry name" value="Creatininase-like_sf"/>
</dbReference>
<dbReference type="AlphaFoldDB" id="A0A0M0BVY7"/>
<evidence type="ECO:0000313" key="6">
    <source>
        <dbReference type="Proteomes" id="UP000037237"/>
    </source>
</evidence>
<keyword evidence="2" id="KW-0479">Metal-binding</keyword>
<evidence type="ECO:0000256" key="3">
    <source>
        <dbReference type="ARBA" id="ARBA00022801"/>
    </source>
</evidence>
<dbReference type="EMBL" id="LFWU01000060">
    <property type="protein sequence ID" value="KON32614.1"/>
    <property type="molecule type" value="Genomic_DNA"/>
</dbReference>
<dbReference type="PANTHER" id="PTHR35005:SF1">
    <property type="entry name" value="2-AMINO-5-FORMYLAMINO-6-RIBOSYLAMINOPYRIMIDIN-4(3H)-ONE 5'-MONOPHOSPHATE DEFORMYLASE"/>
    <property type="match status" value="1"/>
</dbReference>
<reference evidence="5 6" key="1">
    <citation type="submission" date="2015-06" db="EMBL/GenBank/DDBJ databases">
        <title>New insights into the roles of widespread benthic archaea in carbon and nitrogen cycling.</title>
        <authorList>
            <person name="Lazar C.S."/>
            <person name="Baker B.J."/>
            <person name="Seitz K.W."/>
            <person name="Hyde A.S."/>
            <person name="Dick G.J."/>
            <person name="Hinrichs K.-U."/>
            <person name="Teske A.P."/>
        </authorList>
    </citation>
    <scope>NUCLEOTIDE SEQUENCE [LARGE SCALE GENOMIC DNA]</scope>
    <source>
        <strain evidence="5">SG8-32-1</strain>
    </source>
</reference>
<organism evidence="5 6">
    <name type="scientific">miscellaneous Crenarchaeota group-1 archaeon SG8-32-1</name>
    <dbReference type="NCBI Taxonomy" id="1685124"/>
    <lineage>
        <taxon>Archaea</taxon>
        <taxon>Candidatus Bathyarchaeota</taxon>
        <taxon>MCG-1</taxon>
    </lineage>
</organism>
<dbReference type="Proteomes" id="UP000037237">
    <property type="component" value="Unassembled WGS sequence"/>
</dbReference>
<comment type="caution">
    <text evidence="5">The sequence shown here is derived from an EMBL/GenBank/DDBJ whole genome shotgun (WGS) entry which is preliminary data.</text>
</comment>
<sequence length="249" mass="27693">MSKVSKKNGTIWFDELSMPEAEKAAQDGKVVIIPCGSIEEHGNHLPLCTDSIQAEHVASEVAQKTGCLVAPPLRYGLCSSTRNFPGTITISFDSLRNVMTDILEDFVRNGFKRLIVITGHAGGSHMTAIRLAAKKVVTNHMNKKDRSRIIVCSDYDFAFDLRGKDFDERDSHAGTIETSRVIAIRPDLLKEKGTPNYPNFPRFEVIPDPERYFPSGIMGDPTIASAEKGKKINEHIIEQIVKLIIELEK</sequence>
<dbReference type="SUPFAM" id="SSF102215">
    <property type="entry name" value="Creatininase"/>
    <property type="match status" value="1"/>
</dbReference>